<feature type="transmembrane region" description="Helical" evidence="1">
    <location>
        <begin position="12"/>
        <end position="35"/>
    </location>
</feature>
<proteinExistence type="predicted"/>
<dbReference type="Gene3D" id="3.40.50.150">
    <property type="entry name" value="Vaccinia Virus protein VP39"/>
    <property type="match status" value="1"/>
</dbReference>
<dbReference type="STRING" id="1114972.FD35_GL001237"/>
<keyword evidence="1" id="KW-0812">Transmembrane</keyword>
<evidence type="ECO:0000256" key="1">
    <source>
        <dbReference type="SAM" id="Phobius"/>
    </source>
</evidence>
<dbReference type="GO" id="GO:0032259">
    <property type="term" value="P:methylation"/>
    <property type="evidence" value="ECO:0007669"/>
    <property type="project" value="UniProtKB-KW"/>
</dbReference>
<keyword evidence="1" id="KW-1133">Transmembrane helix</keyword>
<dbReference type="eggNOG" id="COG2226">
    <property type="taxonomic scope" value="Bacteria"/>
</dbReference>
<reference evidence="3 4" key="1">
    <citation type="journal article" date="2015" name="Genome Announc.">
        <title>Expanding the biotechnology potential of lactobacilli through comparative genomics of 213 strains and associated genera.</title>
        <authorList>
            <person name="Sun Z."/>
            <person name="Harris H.M."/>
            <person name="McCann A."/>
            <person name="Guo C."/>
            <person name="Argimon S."/>
            <person name="Zhang W."/>
            <person name="Yang X."/>
            <person name="Jeffery I.B."/>
            <person name="Cooney J.C."/>
            <person name="Kagawa T.F."/>
            <person name="Liu W."/>
            <person name="Song Y."/>
            <person name="Salvetti E."/>
            <person name="Wrobel A."/>
            <person name="Rasinkangas P."/>
            <person name="Parkhill J."/>
            <person name="Rea M.C."/>
            <person name="O'Sullivan O."/>
            <person name="Ritari J."/>
            <person name="Douillard F.P."/>
            <person name="Paul Ross R."/>
            <person name="Yang R."/>
            <person name="Briner A.E."/>
            <person name="Felis G.E."/>
            <person name="de Vos W.M."/>
            <person name="Barrangou R."/>
            <person name="Klaenhammer T.R."/>
            <person name="Caufield P.W."/>
            <person name="Cui Y."/>
            <person name="Zhang H."/>
            <person name="O'Toole P.W."/>
        </authorList>
    </citation>
    <scope>NUCLEOTIDE SEQUENCE [LARGE SCALE GENOMIC DNA]</scope>
    <source>
        <strain evidence="3 4">DSM 15814</strain>
    </source>
</reference>
<dbReference type="InterPro" id="IPR041698">
    <property type="entry name" value="Methyltransf_25"/>
</dbReference>
<dbReference type="PATRIC" id="fig|1114972.6.peg.1253"/>
<sequence length="244" mass="26769">MNQPTHTRITRGIDAPFVPIMYLIAGILILINWAFSHSYPTSWVTLTLGIIMFAGGLIILHTTLRGKYIIWQKIMSNMAIPKDAQVLDLGCGHGAVLIAFAQRLGAHGHATGVDLWRQRDQSNNGSEQTQANLVASGVADRTSLLTGDMTKLPTGDNAYDFVVSSFAFHNIKPAAQRKIALSEAVRTLKPGGRLVIVDTNHNDREYKAALQDLGLKDIELKSAGFNGWWSGPWMSSYVIQGIKK</sequence>
<accession>A0A0R1RJ77</accession>
<keyword evidence="4" id="KW-1185">Reference proteome</keyword>
<dbReference type="PANTHER" id="PTHR45277">
    <property type="entry name" value="EXPRESSED PROTEIN"/>
    <property type="match status" value="1"/>
</dbReference>
<keyword evidence="1" id="KW-0472">Membrane</keyword>
<dbReference type="Pfam" id="PF13649">
    <property type="entry name" value="Methyltransf_25"/>
    <property type="match status" value="1"/>
</dbReference>
<dbReference type="Proteomes" id="UP000051999">
    <property type="component" value="Unassembled WGS sequence"/>
</dbReference>
<keyword evidence="3" id="KW-0808">Transferase</keyword>
<evidence type="ECO:0000313" key="3">
    <source>
        <dbReference type="EMBL" id="KRL56941.1"/>
    </source>
</evidence>
<feature type="transmembrane region" description="Helical" evidence="1">
    <location>
        <begin position="41"/>
        <end position="64"/>
    </location>
</feature>
<dbReference type="PANTHER" id="PTHR45277:SF1">
    <property type="entry name" value="EXPRESSED PROTEIN"/>
    <property type="match status" value="1"/>
</dbReference>
<evidence type="ECO:0000259" key="2">
    <source>
        <dbReference type="Pfam" id="PF13649"/>
    </source>
</evidence>
<dbReference type="RefSeq" id="WP_017262531.1">
    <property type="nucleotide sequence ID" value="NZ_AUAW01000004.1"/>
</dbReference>
<dbReference type="GO" id="GO:0008168">
    <property type="term" value="F:methyltransferase activity"/>
    <property type="evidence" value="ECO:0007669"/>
    <property type="project" value="UniProtKB-KW"/>
</dbReference>
<organism evidence="3 4">
    <name type="scientific">Furfurilactobacillus rossiae DSM 15814</name>
    <dbReference type="NCBI Taxonomy" id="1114972"/>
    <lineage>
        <taxon>Bacteria</taxon>
        <taxon>Bacillati</taxon>
        <taxon>Bacillota</taxon>
        <taxon>Bacilli</taxon>
        <taxon>Lactobacillales</taxon>
        <taxon>Lactobacillaceae</taxon>
        <taxon>Furfurilactobacillus</taxon>
    </lineage>
</organism>
<dbReference type="InterPro" id="IPR029063">
    <property type="entry name" value="SAM-dependent_MTases_sf"/>
</dbReference>
<dbReference type="AlphaFoldDB" id="A0A0R1RJ77"/>
<evidence type="ECO:0000313" key="4">
    <source>
        <dbReference type="Proteomes" id="UP000051999"/>
    </source>
</evidence>
<protein>
    <submittedName>
        <fullName evidence="3">Methyltransferase family protein</fullName>
    </submittedName>
</protein>
<comment type="caution">
    <text evidence="3">The sequence shown here is derived from an EMBL/GenBank/DDBJ whole genome shotgun (WGS) entry which is preliminary data.</text>
</comment>
<keyword evidence="3" id="KW-0489">Methyltransferase</keyword>
<gene>
    <name evidence="3" type="ORF">FD35_GL001237</name>
</gene>
<dbReference type="OrthoDB" id="43862at2"/>
<dbReference type="SUPFAM" id="SSF53335">
    <property type="entry name" value="S-adenosyl-L-methionine-dependent methyltransferases"/>
    <property type="match status" value="1"/>
</dbReference>
<feature type="domain" description="Methyltransferase" evidence="2">
    <location>
        <begin position="86"/>
        <end position="192"/>
    </location>
</feature>
<dbReference type="EMBL" id="AZFF01000002">
    <property type="protein sequence ID" value="KRL56941.1"/>
    <property type="molecule type" value="Genomic_DNA"/>
</dbReference>
<dbReference type="CDD" id="cd02440">
    <property type="entry name" value="AdoMet_MTases"/>
    <property type="match status" value="1"/>
</dbReference>
<name>A0A0R1RJ77_9LACO</name>